<dbReference type="GO" id="GO:0043240">
    <property type="term" value="C:Fanconi anaemia nuclear complex"/>
    <property type="evidence" value="ECO:0007669"/>
    <property type="project" value="InterPro"/>
</dbReference>
<proteinExistence type="predicted"/>
<dbReference type="Pfam" id="PF11107">
    <property type="entry name" value="FANCF"/>
    <property type="match status" value="1"/>
</dbReference>
<dbReference type="InterPro" id="IPR038505">
    <property type="entry name" value="FANCF_C_sf"/>
</dbReference>
<accession>A0A8C5R086</accession>
<dbReference type="AlphaFoldDB" id="A0A8C5R086"/>
<reference evidence="1" key="2">
    <citation type="submission" date="2025-09" db="UniProtKB">
        <authorList>
            <consortium name="Ensembl"/>
        </authorList>
    </citation>
    <scope>IDENTIFICATION</scope>
</reference>
<protein>
    <submittedName>
        <fullName evidence="1">Uncharacterized protein</fullName>
    </submittedName>
</protein>
<name>A0A8C5R086_9ANUR</name>
<dbReference type="GO" id="GO:0036297">
    <property type="term" value="P:interstrand cross-link repair"/>
    <property type="evidence" value="ECO:0007669"/>
    <property type="project" value="InterPro"/>
</dbReference>
<sequence>MPGKGKSMLENLDHFVEILVLSQSVAVKDWGVSRVQRALDWAAYFKHIFLRFQSNESVKVVLEDRLQLKNHQLATSTKNYKCVCFDHLEQSEDILCTNLLQNKALPRDVFKYLISRFNDGCKEEEILCGVDKIIAHKAASHLLSSSGSLQDPLDNPVVLTQAEMLRTSVEGKLKVFERSHQPACVSHVLSGIPPPAIFYLLGCVLITDDGTAIVEEEIPLPSLLLDWLLANSSTWSDFCSNLSCQTLSMLSSKYQRVRDAYLDFLINLGSSMELDLCSGTWVSISSEMTFQTLLDRFKRLSEGGEDLKEAAETTLKRLKLESGDFDVPSLCVWTDLLIGLNKS</sequence>
<dbReference type="GeneTree" id="ENSGT00390000005623"/>
<keyword evidence="2" id="KW-1185">Reference proteome</keyword>
<dbReference type="Ensembl" id="ENSLLET00000046582.1">
    <property type="protein sequence ID" value="ENSLLEP00000044791.1"/>
    <property type="gene ID" value="ENSLLEG00000028438.1"/>
</dbReference>
<reference evidence="1" key="1">
    <citation type="submission" date="2025-08" db="UniProtKB">
        <authorList>
            <consortium name="Ensembl"/>
        </authorList>
    </citation>
    <scope>IDENTIFICATION</scope>
</reference>
<evidence type="ECO:0000313" key="2">
    <source>
        <dbReference type="Proteomes" id="UP000694569"/>
    </source>
</evidence>
<dbReference type="OrthoDB" id="6429998at2759"/>
<evidence type="ECO:0000313" key="1">
    <source>
        <dbReference type="Ensembl" id="ENSLLEP00000044791.1"/>
    </source>
</evidence>
<organism evidence="1 2">
    <name type="scientific">Leptobrachium leishanense</name>
    <name type="common">Leishan spiny toad</name>
    <dbReference type="NCBI Taxonomy" id="445787"/>
    <lineage>
        <taxon>Eukaryota</taxon>
        <taxon>Metazoa</taxon>
        <taxon>Chordata</taxon>
        <taxon>Craniata</taxon>
        <taxon>Vertebrata</taxon>
        <taxon>Euteleostomi</taxon>
        <taxon>Amphibia</taxon>
        <taxon>Batrachia</taxon>
        <taxon>Anura</taxon>
        <taxon>Pelobatoidea</taxon>
        <taxon>Megophryidae</taxon>
        <taxon>Leptobrachium</taxon>
    </lineage>
</organism>
<dbReference type="PANTHER" id="PTHR14449">
    <property type="entry name" value="FANCONI ANEMIA GROUP F PROTEIN FANCF"/>
    <property type="match status" value="1"/>
</dbReference>
<dbReference type="InterPro" id="IPR035428">
    <property type="entry name" value="FANCF"/>
</dbReference>
<dbReference type="Gene3D" id="1.25.40.490">
    <property type="match status" value="1"/>
</dbReference>
<dbReference type="Proteomes" id="UP000694569">
    <property type="component" value="Unplaced"/>
</dbReference>
<dbReference type="PANTHER" id="PTHR14449:SF2">
    <property type="entry name" value="FANCONI ANEMIA GROUP F PROTEIN"/>
    <property type="match status" value="1"/>
</dbReference>